<protein>
    <submittedName>
        <fullName evidence="2">Uncharacterized protein</fullName>
    </submittedName>
</protein>
<evidence type="ECO:0000313" key="2">
    <source>
        <dbReference type="EMBL" id="THU81827.1"/>
    </source>
</evidence>
<dbReference type="EMBL" id="ML179777">
    <property type="protein sequence ID" value="THU81827.1"/>
    <property type="molecule type" value="Genomic_DNA"/>
</dbReference>
<feature type="region of interest" description="Disordered" evidence="1">
    <location>
        <begin position="197"/>
        <end position="216"/>
    </location>
</feature>
<organism evidence="2 3">
    <name type="scientific">Dendrothele bispora (strain CBS 962.96)</name>
    <dbReference type="NCBI Taxonomy" id="1314807"/>
    <lineage>
        <taxon>Eukaryota</taxon>
        <taxon>Fungi</taxon>
        <taxon>Dikarya</taxon>
        <taxon>Basidiomycota</taxon>
        <taxon>Agaricomycotina</taxon>
        <taxon>Agaricomycetes</taxon>
        <taxon>Agaricomycetidae</taxon>
        <taxon>Agaricales</taxon>
        <taxon>Agaricales incertae sedis</taxon>
        <taxon>Dendrothele</taxon>
    </lineage>
</organism>
<proteinExistence type="predicted"/>
<keyword evidence="3" id="KW-1185">Reference proteome</keyword>
<name>A0A4S8L0D8_DENBC</name>
<dbReference type="Proteomes" id="UP000297245">
    <property type="component" value="Unassembled WGS sequence"/>
</dbReference>
<evidence type="ECO:0000313" key="3">
    <source>
        <dbReference type="Proteomes" id="UP000297245"/>
    </source>
</evidence>
<feature type="compositionally biased region" description="Basic and acidic residues" evidence="1">
    <location>
        <begin position="197"/>
        <end position="206"/>
    </location>
</feature>
<dbReference type="OrthoDB" id="3044801at2759"/>
<accession>A0A4S8L0D8</accession>
<gene>
    <name evidence="2" type="ORF">K435DRAFT_808759</name>
</gene>
<reference evidence="2 3" key="1">
    <citation type="journal article" date="2019" name="Nat. Ecol. Evol.">
        <title>Megaphylogeny resolves global patterns of mushroom evolution.</title>
        <authorList>
            <person name="Varga T."/>
            <person name="Krizsan K."/>
            <person name="Foldi C."/>
            <person name="Dima B."/>
            <person name="Sanchez-Garcia M."/>
            <person name="Sanchez-Ramirez S."/>
            <person name="Szollosi G.J."/>
            <person name="Szarkandi J.G."/>
            <person name="Papp V."/>
            <person name="Albert L."/>
            <person name="Andreopoulos W."/>
            <person name="Angelini C."/>
            <person name="Antonin V."/>
            <person name="Barry K.W."/>
            <person name="Bougher N.L."/>
            <person name="Buchanan P."/>
            <person name="Buyck B."/>
            <person name="Bense V."/>
            <person name="Catcheside P."/>
            <person name="Chovatia M."/>
            <person name="Cooper J."/>
            <person name="Damon W."/>
            <person name="Desjardin D."/>
            <person name="Finy P."/>
            <person name="Geml J."/>
            <person name="Haridas S."/>
            <person name="Hughes K."/>
            <person name="Justo A."/>
            <person name="Karasinski D."/>
            <person name="Kautmanova I."/>
            <person name="Kiss B."/>
            <person name="Kocsube S."/>
            <person name="Kotiranta H."/>
            <person name="LaButti K.M."/>
            <person name="Lechner B.E."/>
            <person name="Liimatainen K."/>
            <person name="Lipzen A."/>
            <person name="Lukacs Z."/>
            <person name="Mihaltcheva S."/>
            <person name="Morgado L.N."/>
            <person name="Niskanen T."/>
            <person name="Noordeloos M.E."/>
            <person name="Ohm R.A."/>
            <person name="Ortiz-Santana B."/>
            <person name="Ovrebo C."/>
            <person name="Racz N."/>
            <person name="Riley R."/>
            <person name="Savchenko A."/>
            <person name="Shiryaev A."/>
            <person name="Soop K."/>
            <person name="Spirin V."/>
            <person name="Szebenyi C."/>
            <person name="Tomsovsky M."/>
            <person name="Tulloss R.E."/>
            <person name="Uehling J."/>
            <person name="Grigoriev I.V."/>
            <person name="Vagvolgyi C."/>
            <person name="Papp T."/>
            <person name="Martin F.M."/>
            <person name="Miettinen O."/>
            <person name="Hibbett D.S."/>
            <person name="Nagy L.G."/>
        </authorList>
    </citation>
    <scope>NUCLEOTIDE SEQUENCE [LARGE SCALE GENOMIC DNA]</scope>
    <source>
        <strain evidence="2 3">CBS 962.96</strain>
    </source>
</reference>
<dbReference type="AlphaFoldDB" id="A0A4S8L0D8"/>
<evidence type="ECO:0000256" key="1">
    <source>
        <dbReference type="SAM" id="MobiDB-lite"/>
    </source>
</evidence>
<sequence>MSATLQWFSGADCTGSVVGTSNGASSNECIFLTNGGSAKSISYSGVPNDISFFISGGGHDKCTNGSSLTRSGSGCATAPAGTWIYVPSRQGQVNIDTSGYLVITCQEIYRAHGWTRFPLNHARWLTRFSRSKLSKNPCNLVGNYRYSLDRLVNLPINLGISELIVVRGDIKIQAKKTINQETSATGELDCNRGYKVRDEGQEERKSQMKVNTIGPI</sequence>